<dbReference type="Pfam" id="PF10131">
    <property type="entry name" value="PTPS_related"/>
    <property type="match status" value="1"/>
</dbReference>
<dbReference type="AlphaFoldDB" id="C5BKP3"/>
<sequence length="903" mass="99249">MRSTFVKYAPWTLLLIIVVLASKGAYMYPHDPLAQTVGSIAGHEWQYNIWRTLGMADALADGMPGRWLSSYSHHWGYPLFEYTSPFPYTLSSVLLLLGFDAHSALNMVWLLTFAGAGVAMFWAMRPIFGIWSALAAATCYILAPYHLVDIFVRTNLVETSAFLFPPFVIRGLWEAQHDRLKGVLYGSIGIALLPLSHMLSTYLIGLSLIVFCGVYFLLLPLREKLPFAIGALLIATVGLGLSSFFWWPALADISAIKGMDAMTGGFYSYTKHFVYPHQLISSKFEYGASEPGPVDYMSFSLSLERVILAGAAVALAVFALLRGLLHRDTRNEPRAELAAKQQRARLVISAAITAACASFLTLAISEPLWKLLPGIEAAQFPWRFLFPASFYLAICAGAVPVLAGQLSPKFRWLTPLLGGLVVLAILHLQWQAARAGSYGTVEPGEIAQLKSGELGVWTTNQLEFMPVGTEIPYKEARREATVTLYDSFFTPQPARVSLAEIENGRAKVLLQPGAAGTLVINQHWHPAWRASADGEPLATRPFEQHPFAPIAVDLPEGVQELEVVFGYSTSGRWGLWLSLLAFAVVVAWAVSTQRGGLLRNAVVPLGYLCTLLVFYWLTGTPRTASKEDLFASVHTTIAAEDYANPVNMHSEWNAKGNFIIPSSGVAVEFAEVQHNSHISLSLDSNDSFMLWLLNNDELVTSDFLHGRNVGGMFTYTLMFNKNTMDTGFDKLVLVPVAGDGAFSLGHVVAHSQHPVPEDHKRVQLSAGIPTVRAEDYELYKANRTEWDDPSNATMKETGLLVDFGKPVTGDRIDLSLDWNDFYLVGFVRGEEFVGFATARKAAGTNLKGLARRNLAIPDNVKELGFDKVRIVPTWGDGYYSLGHIRIAGLRDAPAGPVQPVSEP</sequence>
<keyword evidence="4" id="KW-1185">Reference proteome</keyword>
<dbReference type="OrthoDB" id="5705084at2"/>
<dbReference type="InterPro" id="IPR018776">
    <property type="entry name" value="Membrane_prot_PTPS-rel_domain"/>
</dbReference>
<feature type="transmembrane region" description="Helical" evidence="1">
    <location>
        <begin position="410"/>
        <end position="430"/>
    </location>
</feature>
<organism evidence="3 4">
    <name type="scientific">Teredinibacter turnerae (strain ATCC 39867 / T7901)</name>
    <dbReference type="NCBI Taxonomy" id="377629"/>
    <lineage>
        <taxon>Bacteria</taxon>
        <taxon>Pseudomonadati</taxon>
        <taxon>Pseudomonadota</taxon>
        <taxon>Gammaproteobacteria</taxon>
        <taxon>Cellvibrionales</taxon>
        <taxon>Cellvibrionaceae</taxon>
        <taxon>Teredinibacter</taxon>
    </lineage>
</organism>
<keyword evidence="1" id="KW-0812">Transmembrane</keyword>
<feature type="transmembrane region" description="Helical" evidence="1">
    <location>
        <begin position="597"/>
        <end position="617"/>
    </location>
</feature>
<dbReference type="KEGG" id="ttu:TERTU_0029"/>
<keyword evidence="1" id="KW-1133">Transmembrane helix</keyword>
<evidence type="ECO:0000256" key="1">
    <source>
        <dbReference type="SAM" id="Phobius"/>
    </source>
</evidence>
<feature type="transmembrane region" description="Helical" evidence="1">
    <location>
        <begin position="306"/>
        <end position="325"/>
    </location>
</feature>
<proteinExistence type="predicted"/>
<dbReference type="HOGENOM" id="CLU_321034_0_0_6"/>
<feature type="transmembrane region" description="Helical" evidence="1">
    <location>
        <begin position="384"/>
        <end position="403"/>
    </location>
</feature>
<name>C5BKP3_TERTT</name>
<evidence type="ECO:0000313" key="3">
    <source>
        <dbReference type="EMBL" id="ACR10688.1"/>
    </source>
</evidence>
<reference evidence="3 4" key="1">
    <citation type="journal article" date="2009" name="PLoS ONE">
        <title>The complete genome of Teredinibacter turnerae T7901: an intracellular endosymbiont of marine wood-boring bivalves (shipworms).</title>
        <authorList>
            <person name="Yang J.C."/>
            <person name="Madupu R."/>
            <person name="Durkin A.S."/>
            <person name="Ekborg N.A."/>
            <person name="Pedamallu C.S."/>
            <person name="Hostetler J.B."/>
            <person name="Radune D."/>
            <person name="Toms B.S."/>
            <person name="Henrissat B."/>
            <person name="Coutinho P.M."/>
            <person name="Schwarz S."/>
            <person name="Field L."/>
            <person name="Trindade-Silva A.E."/>
            <person name="Soares C.A.G."/>
            <person name="Elshahawi S."/>
            <person name="Hanora A."/>
            <person name="Schmidt E.W."/>
            <person name="Haygood M.G."/>
            <person name="Posfai J."/>
            <person name="Benner J."/>
            <person name="Madinger C."/>
            <person name="Nove J."/>
            <person name="Anton B."/>
            <person name="Chaudhary K."/>
            <person name="Foster J."/>
            <person name="Holman A."/>
            <person name="Kumar S."/>
            <person name="Lessard P.A."/>
            <person name="Luyten Y.A."/>
            <person name="Slatko B."/>
            <person name="Wood N."/>
            <person name="Wu B."/>
            <person name="Teplitski M."/>
            <person name="Mougous J.D."/>
            <person name="Ward N."/>
            <person name="Eisen J.A."/>
            <person name="Badger J.H."/>
            <person name="Distel D.L."/>
        </authorList>
    </citation>
    <scope>NUCLEOTIDE SEQUENCE [LARGE SCALE GENOMIC DNA]</scope>
    <source>
        <strain evidence="4">ATCC 39867 / T7901</strain>
    </source>
</reference>
<feature type="transmembrane region" description="Helical" evidence="1">
    <location>
        <begin position="185"/>
        <end position="218"/>
    </location>
</feature>
<dbReference type="RefSeq" id="WP_015816800.1">
    <property type="nucleotide sequence ID" value="NC_012997.1"/>
</dbReference>
<accession>C5BKP3</accession>
<gene>
    <name evidence="3" type="ordered locus">TERTU_0029</name>
</gene>
<dbReference type="STRING" id="377629.TERTU_0029"/>
<feature type="transmembrane region" description="Helical" evidence="1">
    <location>
        <begin position="573"/>
        <end position="590"/>
    </location>
</feature>
<feature type="domain" description="Membrane protein 6-pyruvoyl-tetrahydropterin synthase-related" evidence="2">
    <location>
        <begin position="80"/>
        <end position="395"/>
    </location>
</feature>
<dbReference type="eggNOG" id="COG5617">
    <property type="taxonomic scope" value="Bacteria"/>
</dbReference>
<dbReference type="EMBL" id="CP001614">
    <property type="protein sequence ID" value="ACR10688.1"/>
    <property type="molecule type" value="Genomic_DNA"/>
</dbReference>
<feature type="transmembrane region" description="Helical" evidence="1">
    <location>
        <begin position="130"/>
        <end position="148"/>
    </location>
</feature>
<feature type="transmembrane region" description="Helical" evidence="1">
    <location>
        <begin position="346"/>
        <end position="364"/>
    </location>
</feature>
<dbReference type="Proteomes" id="UP000009080">
    <property type="component" value="Chromosome"/>
</dbReference>
<keyword evidence="1" id="KW-0472">Membrane</keyword>
<feature type="transmembrane region" description="Helical" evidence="1">
    <location>
        <begin position="225"/>
        <end position="247"/>
    </location>
</feature>
<feature type="transmembrane region" description="Helical" evidence="1">
    <location>
        <begin position="104"/>
        <end position="124"/>
    </location>
</feature>
<evidence type="ECO:0000259" key="2">
    <source>
        <dbReference type="Pfam" id="PF10131"/>
    </source>
</evidence>
<protein>
    <submittedName>
        <fullName evidence="3">Membrane protein</fullName>
    </submittedName>
</protein>
<evidence type="ECO:0000313" key="4">
    <source>
        <dbReference type="Proteomes" id="UP000009080"/>
    </source>
</evidence>